<evidence type="ECO:0000313" key="2">
    <source>
        <dbReference type="Proteomes" id="UP000545493"/>
    </source>
</evidence>
<proteinExistence type="predicted"/>
<protein>
    <submittedName>
        <fullName evidence="1">Uncharacterized protein</fullName>
    </submittedName>
</protein>
<reference evidence="1 2" key="1">
    <citation type="submission" date="2020-03" db="EMBL/GenBank/DDBJ databases">
        <title>Sequencing the genomes of 1000 actinobacteria strains.</title>
        <authorList>
            <person name="Klenk H.-P."/>
        </authorList>
    </citation>
    <scope>NUCLEOTIDE SEQUENCE [LARGE SCALE GENOMIC DNA]</scope>
    <source>
        <strain evidence="1 2">DSM 45685</strain>
    </source>
</reference>
<comment type="caution">
    <text evidence="1">The sequence shown here is derived from an EMBL/GenBank/DDBJ whole genome shotgun (WGS) entry which is preliminary data.</text>
</comment>
<accession>A0A7X5UTZ4</accession>
<dbReference type="EMBL" id="JAAOYM010000001">
    <property type="protein sequence ID" value="NIJ13663.1"/>
    <property type="molecule type" value="Genomic_DNA"/>
</dbReference>
<evidence type="ECO:0000313" key="1">
    <source>
        <dbReference type="EMBL" id="NIJ13663.1"/>
    </source>
</evidence>
<sequence>MAVEWLWNGYSLAVAVAVAVAGGPHLSALGDVHTVALCHH</sequence>
<keyword evidence="2" id="KW-1185">Reference proteome</keyword>
<organism evidence="1 2">
    <name type="scientific">Saccharomonospora amisosensis</name>
    <dbReference type="NCBI Taxonomy" id="1128677"/>
    <lineage>
        <taxon>Bacteria</taxon>
        <taxon>Bacillati</taxon>
        <taxon>Actinomycetota</taxon>
        <taxon>Actinomycetes</taxon>
        <taxon>Pseudonocardiales</taxon>
        <taxon>Pseudonocardiaceae</taxon>
        <taxon>Saccharomonospora</taxon>
    </lineage>
</organism>
<name>A0A7X5UTZ4_9PSEU</name>
<dbReference type="AlphaFoldDB" id="A0A7X5UTZ4"/>
<gene>
    <name evidence="1" type="ORF">FHU38_004007</name>
</gene>
<dbReference type="RefSeq" id="WP_279590188.1">
    <property type="nucleotide sequence ID" value="NZ_JAAOYM010000001.1"/>
</dbReference>
<dbReference type="Proteomes" id="UP000545493">
    <property type="component" value="Unassembled WGS sequence"/>
</dbReference>